<protein>
    <submittedName>
        <fullName evidence="2">Carboxymuconolactone decarboxylase family protein</fullName>
    </submittedName>
</protein>
<evidence type="ECO:0000256" key="1">
    <source>
        <dbReference type="SAM" id="MobiDB-lite"/>
    </source>
</evidence>
<evidence type="ECO:0000313" key="2">
    <source>
        <dbReference type="EMBL" id="HIW91669.1"/>
    </source>
</evidence>
<proteinExistence type="predicted"/>
<gene>
    <name evidence="2" type="ORF">H9870_08420</name>
</gene>
<dbReference type="Gene3D" id="1.20.1290.10">
    <property type="entry name" value="AhpD-like"/>
    <property type="match status" value="1"/>
</dbReference>
<reference evidence="2" key="1">
    <citation type="journal article" date="2021" name="PeerJ">
        <title>Extensive microbial diversity within the chicken gut microbiome revealed by metagenomics and culture.</title>
        <authorList>
            <person name="Gilroy R."/>
            <person name="Ravi A."/>
            <person name="Getino M."/>
            <person name="Pursley I."/>
            <person name="Horton D.L."/>
            <person name="Alikhan N.F."/>
            <person name="Baker D."/>
            <person name="Gharbi K."/>
            <person name="Hall N."/>
            <person name="Watson M."/>
            <person name="Adriaenssens E.M."/>
            <person name="Foster-Nyarko E."/>
            <person name="Jarju S."/>
            <person name="Secka A."/>
            <person name="Antonio M."/>
            <person name="Oren A."/>
            <person name="Chaudhuri R.R."/>
            <person name="La Ragione R."/>
            <person name="Hildebrand F."/>
            <person name="Pallen M.J."/>
        </authorList>
    </citation>
    <scope>NUCLEOTIDE SEQUENCE</scope>
    <source>
        <strain evidence="2">CHK32-1732</strain>
    </source>
</reference>
<dbReference type="PANTHER" id="PTHR34846">
    <property type="entry name" value="4-CARBOXYMUCONOLACTONE DECARBOXYLASE FAMILY PROTEIN (AFU_ORTHOLOGUE AFUA_6G11590)"/>
    <property type="match status" value="1"/>
</dbReference>
<sequence length="192" mass="20858">MNASRSQSSDGPTTRVLRPGQKRPGIRELGVLNNLIVKVGARVQGTHTLGVFATIGRAKRLFKAWLVYSATMMPFGYLSRQETEMVILRVAFRKESAYEEAHHRAIGASEGLNAEQIDAMFTEDHGQLGRRGVMLDVADQIVATGAVDDETWAKLAGLLSDKECVALVMLVTNYSGLATALSVLGTPVDKKK</sequence>
<feature type="region of interest" description="Disordered" evidence="1">
    <location>
        <begin position="1"/>
        <end position="22"/>
    </location>
</feature>
<feature type="compositionally biased region" description="Polar residues" evidence="1">
    <location>
        <begin position="1"/>
        <end position="12"/>
    </location>
</feature>
<reference evidence="2" key="2">
    <citation type="submission" date="2021-04" db="EMBL/GenBank/DDBJ databases">
        <authorList>
            <person name="Gilroy R."/>
        </authorList>
    </citation>
    <scope>NUCLEOTIDE SEQUENCE</scope>
    <source>
        <strain evidence="2">CHK32-1732</strain>
    </source>
</reference>
<accession>A0A9D1RPC3</accession>
<dbReference type="Proteomes" id="UP000824190">
    <property type="component" value="Unassembled WGS sequence"/>
</dbReference>
<evidence type="ECO:0000313" key="3">
    <source>
        <dbReference type="Proteomes" id="UP000824190"/>
    </source>
</evidence>
<dbReference type="AlphaFoldDB" id="A0A9D1RPC3"/>
<name>A0A9D1RPC3_9CORY</name>
<comment type="caution">
    <text evidence="2">The sequence shown here is derived from an EMBL/GenBank/DDBJ whole genome shotgun (WGS) entry which is preliminary data.</text>
</comment>
<dbReference type="SUPFAM" id="SSF69118">
    <property type="entry name" value="AhpD-like"/>
    <property type="match status" value="1"/>
</dbReference>
<dbReference type="InterPro" id="IPR029032">
    <property type="entry name" value="AhpD-like"/>
</dbReference>
<dbReference type="PANTHER" id="PTHR34846:SF5">
    <property type="entry name" value="CARBOXYMUCONOLACTONE DECARBOXYLASE-LIKE DOMAIN-CONTAINING PROTEIN"/>
    <property type="match status" value="1"/>
</dbReference>
<organism evidence="2 3">
    <name type="scientific">Candidatus Corynebacterium avicola</name>
    <dbReference type="NCBI Taxonomy" id="2838527"/>
    <lineage>
        <taxon>Bacteria</taxon>
        <taxon>Bacillati</taxon>
        <taxon>Actinomycetota</taxon>
        <taxon>Actinomycetes</taxon>
        <taxon>Mycobacteriales</taxon>
        <taxon>Corynebacteriaceae</taxon>
        <taxon>Corynebacterium</taxon>
    </lineage>
</organism>
<dbReference type="EMBL" id="DXGC01000073">
    <property type="protein sequence ID" value="HIW91669.1"/>
    <property type="molecule type" value="Genomic_DNA"/>
</dbReference>